<organism evidence="1 2">
    <name type="scientific">Waterburya agarophytonicola KI4</name>
    <dbReference type="NCBI Taxonomy" id="2874699"/>
    <lineage>
        <taxon>Bacteria</taxon>
        <taxon>Bacillati</taxon>
        <taxon>Cyanobacteriota</taxon>
        <taxon>Cyanophyceae</taxon>
        <taxon>Pleurocapsales</taxon>
        <taxon>Hyellaceae</taxon>
        <taxon>Waterburya</taxon>
        <taxon>Waterburya agarophytonicola</taxon>
    </lineage>
</organism>
<dbReference type="EMBL" id="JADWDC010000029">
    <property type="protein sequence ID" value="MCC0177809.1"/>
    <property type="molecule type" value="Genomic_DNA"/>
</dbReference>
<comment type="caution">
    <text evidence="1">The sequence shown here is derived from an EMBL/GenBank/DDBJ whole genome shotgun (WGS) entry which is preliminary data.</text>
</comment>
<protein>
    <submittedName>
        <fullName evidence="1">Uncharacterized protein</fullName>
    </submittedName>
</protein>
<proteinExistence type="predicted"/>
<reference evidence="1" key="1">
    <citation type="journal article" date="2021" name="Antonie Van Leeuwenhoek">
        <title>Draft genome and description of Waterburya agarophytonicola gen. nov. sp. nov. (Pleurocapsales, Cyanobacteria): a seaweed symbiont.</title>
        <authorList>
            <person name="Bonthond G."/>
            <person name="Shalygin S."/>
            <person name="Bayer T."/>
            <person name="Weinberger F."/>
        </authorList>
    </citation>
    <scope>NUCLEOTIDE SEQUENCE</scope>
    <source>
        <strain evidence="1">KI4</strain>
    </source>
</reference>
<gene>
    <name evidence="1" type="ORF">I4641_12555</name>
</gene>
<dbReference type="RefSeq" id="WP_229640876.1">
    <property type="nucleotide sequence ID" value="NZ_JADWDC010000029.1"/>
</dbReference>
<evidence type="ECO:0000313" key="1">
    <source>
        <dbReference type="EMBL" id="MCC0177809.1"/>
    </source>
</evidence>
<accession>A0A964FHP7</accession>
<name>A0A964FHP7_9CYAN</name>
<sequence length="229" mass="25691">MSNIQTAIIRLAFRKGSDEIHVGLTKQGNKTFIGEIVYSQDLVVSHYNQLVSISGQSVEGNVGTICIADDEEADLLIEQIESIQANRPLNERGNKYPFVFLRVVTDGLVIYNKGNREEKDRLTFLDVELIEVEEDAPPEVAQIKRRTILPQTAVARYGTVSYQAVRHSRKNNNQERVWSNPRRFPSVVEPIEIPLDSQQDKLNMVASAMRSAGMSPLEIAEALKEQVGV</sequence>
<dbReference type="Proteomes" id="UP000729733">
    <property type="component" value="Unassembled WGS sequence"/>
</dbReference>
<dbReference type="AlphaFoldDB" id="A0A964FHP7"/>
<evidence type="ECO:0000313" key="2">
    <source>
        <dbReference type="Proteomes" id="UP000729733"/>
    </source>
</evidence>
<keyword evidence="2" id="KW-1185">Reference proteome</keyword>